<sequence length="778" mass="91260">MSSKPRISDYRKVEDKILLIQPLESENDFKLSIYDCQTKMARACLFPLLLKIKEVKLFDYDKDIYHVILVHEDLNTCLWTTTETPLHFGRTVCTNTQIKSDMESSFFLDRSRNSQIFLNFRTQTNQQKTLRSTNKGRTWNEITILNPNKFKYDEPVHFIFSRHDPRNVPETFTEGDIQYQVLKDGLQPFITYDKGNSWTAAPKTRSNIILLNYGMVLLSIDKDTDYINYSFDYANTWIRHKVFNLKPKVLYIGRLTETDQKALIIIKMSLTNLIKFSIIDFSKYFELDCTDEQYQLWDLPTSDGFCHHGTIVEMTTRIPDNLCVDKKDMHISFESICSCTPDYFGCTYGYQPFSDLCVPDSLFGNLQQTFKCKYESYHNIEDQRGFIKIQKNICLPHIDYRNKNQISSEFCGNYDHTNFLLLYSSTHLYISRVLTYSTDVMIKRPISMDIYLNPTMGKPFAFDFPGQIIYSYNDKRITKYPFFGTLQQSIYYLNDDVMAMVYDPLTHVLVYLTRKNRLKLLSTITNFQQIFYEEVVTFKYIPYQRYISFVTYTNYVCYSDLREKPICYRPHFNVLQAYVDREQYTMYLLTSLHVLEIVTFVNNITDIKLLTKIPDVDDFTVFKNNLYYLTQGNLMHMKMGNLFERFLIDANHHFTHLVFHRVYLQIIKCGCPGNMIQYNNECICPENSPNCLANSCAGFFCDNSICLPDNVKCNGSNDCGDNSDEINCSHKCTENNHLCLGSCMSKDIVCGDDHIMDTPKDQKFSLTHISMFFCKYDK</sequence>
<dbReference type="InterPro" id="IPR050310">
    <property type="entry name" value="VPS10-sortilin"/>
</dbReference>
<proteinExistence type="predicted"/>
<dbReference type="SUPFAM" id="SSF57424">
    <property type="entry name" value="LDL receptor-like module"/>
    <property type="match status" value="1"/>
</dbReference>
<dbReference type="InterPro" id="IPR002172">
    <property type="entry name" value="LDrepeatLR_classA_rpt"/>
</dbReference>
<feature type="disulfide bond" evidence="2">
    <location>
        <begin position="713"/>
        <end position="728"/>
    </location>
</feature>
<keyword evidence="1 2" id="KW-1015">Disulfide bond</keyword>
<evidence type="ECO:0000313" key="3">
    <source>
        <dbReference type="EMBL" id="KII67504.1"/>
    </source>
</evidence>
<dbReference type="SUPFAM" id="SSF110296">
    <property type="entry name" value="Oligoxyloglucan reducing end-specific cellobiohydrolase"/>
    <property type="match status" value="1"/>
</dbReference>
<dbReference type="Gene3D" id="4.10.400.10">
    <property type="entry name" value="Low-density Lipoprotein Receptor"/>
    <property type="match status" value="1"/>
</dbReference>
<dbReference type="OrthoDB" id="428577at2759"/>
<keyword evidence="3" id="KW-0675">Receptor</keyword>
<dbReference type="GO" id="GO:0016020">
    <property type="term" value="C:membrane"/>
    <property type="evidence" value="ECO:0007669"/>
    <property type="project" value="TreeGrafter"/>
</dbReference>
<accession>A0A0C2IPU3</accession>
<comment type="caution">
    <text evidence="2">Lacks conserved residue(s) required for the propagation of feature annotation.</text>
</comment>
<dbReference type="Pfam" id="PF00057">
    <property type="entry name" value="Ldl_recept_a"/>
    <property type="match status" value="1"/>
</dbReference>
<dbReference type="GO" id="GO:0006892">
    <property type="term" value="P:post-Golgi vesicle-mediated transport"/>
    <property type="evidence" value="ECO:0007669"/>
    <property type="project" value="TreeGrafter"/>
</dbReference>
<name>A0A0C2IPU3_THEKT</name>
<dbReference type="PROSITE" id="PS50068">
    <property type="entry name" value="LDLRA_2"/>
    <property type="match status" value="1"/>
</dbReference>
<dbReference type="InterPro" id="IPR023415">
    <property type="entry name" value="LDLR_class-A_CS"/>
</dbReference>
<dbReference type="PANTHER" id="PTHR12106:SF27">
    <property type="entry name" value="SORTILIN-RELATED RECEPTOR"/>
    <property type="match status" value="1"/>
</dbReference>
<reference evidence="3 4" key="1">
    <citation type="journal article" date="2014" name="Genome Biol. Evol.">
        <title>The genome of the myxosporean Thelohanellus kitauei shows adaptations to nutrient acquisition within its fish host.</title>
        <authorList>
            <person name="Yang Y."/>
            <person name="Xiong J."/>
            <person name="Zhou Z."/>
            <person name="Huo F."/>
            <person name="Miao W."/>
            <person name="Ran C."/>
            <person name="Liu Y."/>
            <person name="Zhang J."/>
            <person name="Feng J."/>
            <person name="Wang M."/>
            <person name="Wang M."/>
            <person name="Wang L."/>
            <person name="Yao B."/>
        </authorList>
    </citation>
    <scope>NUCLEOTIDE SEQUENCE [LARGE SCALE GENOMIC DNA]</scope>
    <source>
        <strain evidence="3">Wuqing</strain>
    </source>
</reference>
<dbReference type="EMBL" id="JWZT01003159">
    <property type="protein sequence ID" value="KII67504.1"/>
    <property type="molecule type" value="Genomic_DNA"/>
</dbReference>
<dbReference type="Proteomes" id="UP000031668">
    <property type="component" value="Unassembled WGS sequence"/>
</dbReference>
<dbReference type="CDD" id="cd00112">
    <property type="entry name" value="LDLa"/>
    <property type="match status" value="1"/>
</dbReference>
<dbReference type="PANTHER" id="PTHR12106">
    <property type="entry name" value="SORTILIN RELATED"/>
    <property type="match status" value="1"/>
</dbReference>
<dbReference type="PROSITE" id="PS01209">
    <property type="entry name" value="LDLRA_1"/>
    <property type="match status" value="1"/>
</dbReference>
<comment type="caution">
    <text evidence="3">The sequence shown here is derived from an EMBL/GenBank/DDBJ whole genome shotgun (WGS) entry which is preliminary data.</text>
</comment>
<gene>
    <name evidence="3" type="ORF">RF11_01660</name>
</gene>
<evidence type="ECO:0000256" key="2">
    <source>
        <dbReference type="PROSITE-ProRule" id="PRU00124"/>
    </source>
</evidence>
<dbReference type="InterPro" id="IPR036055">
    <property type="entry name" value="LDL_receptor-like_sf"/>
</dbReference>
<evidence type="ECO:0000313" key="4">
    <source>
        <dbReference type="Proteomes" id="UP000031668"/>
    </source>
</evidence>
<dbReference type="AlphaFoldDB" id="A0A0C2IPU3"/>
<dbReference type="SMART" id="SM00192">
    <property type="entry name" value="LDLa"/>
    <property type="match status" value="1"/>
</dbReference>
<dbReference type="GO" id="GO:0005794">
    <property type="term" value="C:Golgi apparatus"/>
    <property type="evidence" value="ECO:0007669"/>
    <property type="project" value="TreeGrafter"/>
</dbReference>
<keyword evidence="4" id="KW-1185">Reference proteome</keyword>
<feature type="disulfide bond" evidence="2">
    <location>
        <begin position="701"/>
        <end position="719"/>
    </location>
</feature>
<dbReference type="Gene3D" id="2.130.10.10">
    <property type="entry name" value="YVTN repeat-like/Quinoprotein amine dehydrogenase"/>
    <property type="match status" value="1"/>
</dbReference>
<protein>
    <submittedName>
        <fullName evidence="3">Sortilin-related receptor</fullName>
    </submittedName>
</protein>
<organism evidence="3 4">
    <name type="scientific">Thelohanellus kitauei</name>
    <name type="common">Myxosporean</name>
    <dbReference type="NCBI Taxonomy" id="669202"/>
    <lineage>
        <taxon>Eukaryota</taxon>
        <taxon>Metazoa</taxon>
        <taxon>Cnidaria</taxon>
        <taxon>Myxozoa</taxon>
        <taxon>Myxosporea</taxon>
        <taxon>Bivalvulida</taxon>
        <taxon>Platysporina</taxon>
        <taxon>Myxobolidae</taxon>
        <taxon>Thelohanellus</taxon>
    </lineage>
</organism>
<evidence type="ECO:0000256" key="1">
    <source>
        <dbReference type="ARBA" id="ARBA00023157"/>
    </source>
</evidence>
<dbReference type="InterPro" id="IPR015943">
    <property type="entry name" value="WD40/YVTN_repeat-like_dom_sf"/>
</dbReference>